<dbReference type="EMBL" id="QGDJ01000014">
    <property type="protein sequence ID" value="PWJ13342.1"/>
    <property type="molecule type" value="Genomic_DNA"/>
</dbReference>
<keyword evidence="3" id="KW-1185">Reference proteome</keyword>
<name>A0A2Y9B579_9RHOB</name>
<dbReference type="AlphaFoldDB" id="A0A2Y9B579"/>
<proteinExistence type="predicted"/>
<accession>A0A2Y9B579</accession>
<dbReference type="EMBL" id="UETC01000014">
    <property type="protein sequence ID" value="SSA50668.1"/>
    <property type="molecule type" value="Genomic_DNA"/>
</dbReference>
<sequence length="231" mass="24218">MTSFVTNESGAVTVDWVAMTAALVGLGLAVSATVSGGMEDLSGDTRDAMIGVSIRTAFDKIFAATDFEDGTRGDWTAGQVLTDVPGFGNILAFSSGQPSGTLPIEVESKYSHARIEFDMIIGDSWDNEQGRISIGGEDIVIATHAWASTAPEIQTFEGPGDATVTLTRSTTGTGIGNATWQNNNDYTYRVSIVSRNDGRDLTLGAATNLNQGASDEFFGIDNVVVTGTQDG</sequence>
<dbReference type="Proteomes" id="UP000251571">
    <property type="component" value="Unassembled WGS sequence"/>
</dbReference>
<evidence type="ECO:0000313" key="4">
    <source>
        <dbReference type="Proteomes" id="UP000251571"/>
    </source>
</evidence>
<organism evidence="2 4">
    <name type="scientific">Jannaschia seohaensis</name>
    <dbReference type="NCBI Taxonomy" id="475081"/>
    <lineage>
        <taxon>Bacteria</taxon>
        <taxon>Pseudomonadati</taxon>
        <taxon>Pseudomonadota</taxon>
        <taxon>Alphaproteobacteria</taxon>
        <taxon>Rhodobacterales</taxon>
        <taxon>Roseobacteraceae</taxon>
        <taxon>Jannaschia</taxon>
    </lineage>
</organism>
<dbReference type="RefSeq" id="WP_109566023.1">
    <property type="nucleotide sequence ID" value="NZ_QGDJ01000014.1"/>
</dbReference>
<reference evidence="2 4" key="1">
    <citation type="submission" date="2016-10" db="EMBL/GenBank/DDBJ databases">
        <authorList>
            <person name="Cai Z."/>
        </authorList>
    </citation>
    <scope>NUCLEOTIDE SEQUENCE [LARGE SCALE GENOMIC DNA]</scope>
    <source>
        <strain evidence="2 4">DSM 25227</strain>
    </source>
</reference>
<reference evidence="1 3" key="2">
    <citation type="submission" date="2018-03" db="EMBL/GenBank/DDBJ databases">
        <title>Genomic Encyclopedia of Archaeal and Bacterial Type Strains, Phase II (KMG-II): from individual species to whole genera.</title>
        <authorList>
            <person name="Goeker M."/>
        </authorList>
    </citation>
    <scope>NUCLEOTIDE SEQUENCE [LARGE SCALE GENOMIC DNA]</scope>
    <source>
        <strain evidence="1 3">DSM 25227</strain>
    </source>
</reference>
<evidence type="ECO:0000313" key="3">
    <source>
        <dbReference type="Proteomes" id="UP000245839"/>
    </source>
</evidence>
<protein>
    <submittedName>
        <fullName evidence="2">Uncharacterized protein</fullName>
    </submittedName>
</protein>
<evidence type="ECO:0000313" key="1">
    <source>
        <dbReference type="EMBL" id="PWJ13342.1"/>
    </source>
</evidence>
<dbReference type="OrthoDB" id="5525128at2"/>
<evidence type="ECO:0000313" key="2">
    <source>
        <dbReference type="EMBL" id="SSA50668.1"/>
    </source>
</evidence>
<dbReference type="Proteomes" id="UP000245839">
    <property type="component" value="Unassembled WGS sequence"/>
</dbReference>
<gene>
    <name evidence="1" type="ORF">BCF38_114105</name>
    <name evidence="2" type="ORF">SAMN05421539_114105</name>
</gene>